<organism evidence="6 7">
    <name type="scientific">Kistimonas scapharcae</name>
    <dbReference type="NCBI Taxonomy" id="1036133"/>
    <lineage>
        <taxon>Bacteria</taxon>
        <taxon>Pseudomonadati</taxon>
        <taxon>Pseudomonadota</taxon>
        <taxon>Gammaproteobacteria</taxon>
        <taxon>Oceanospirillales</taxon>
        <taxon>Endozoicomonadaceae</taxon>
        <taxon>Kistimonas</taxon>
    </lineage>
</organism>
<dbReference type="RefSeq" id="WP_345197024.1">
    <property type="nucleotide sequence ID" value="NZ_BAABFL010000420.1"/>
</dbReference>
<dbReference type="SUPFAM" id="SSF53383">
    <property type="entry name" value="PLP-dependent transferases"/>
    <property type="match status" value="1"/>
</dbReference>
<keyword evidence="7" id="KW-1185">Reference proteome</keyword>
<dbReference type="EMBL" id="BAABFL010000420">
    <property type="protein sequence ID" value="GAA4650781.1"/>
    <property type="molecule type" value="Genomic_DNA"/>
</dbReference>
<accession>A0ABP8V662</accession>
<evidence type="ECO:0000256" key="2">
    <source>
        <dbReference type="ARBA" id="ARBA00006966"/>
    </source>
</evidence>
<dbReference type="InterPro" id="IPR015424">
    <property type="entry name" value="PyrdxlP-dep_Trfase"/>
</dbReference>
<evidence type="ECO:0000256" key="1">
    <source>
        <dbReference type="ARBA" id="ARBA00001933"/>
    </source>
</evidence>
<proteinExistence type="inferred from homology"/>
<evidence type="ECO:0000313" key="6">
    <source>
        <dbReference type="EMBL" id="GAA4650781.1"/>
    </source>
</evidence>
<evidence type="ECO:0000256" key="4">
    <source>
        <dbReference type="ARBA" id="ARBA00022898"/>
    </source>
</evidence>
<comment type="similarity">
    <text evidence="2">Belongs to the threonine aldolase family.</text>
</comment>
<dbReference type="Gene3D" id="3.90.1150.10">
    <property type="entry name" value="Aspartate Aminotransferase, domain 1"/>
    <property type="match status" value="1"/>
</dbReference>
<protein>
    <submittedName>
        <fullName evidence="6">GntG family PLP-dependent aldolase</fullName>
    </submittedName>
</protein>
<gene>
    <name evidence="6" type="ORF">GCM10023116_30640</name>
</gene>
<evidence type="ECO:0000256" key="3">
    <source>
        <dbReference type="ARBA" id="ARBA00011881"/>
    </source>
</evidence>
<sequence>MIDLRSDTVTRPTQPMLTAMMNAEIGDDVFNEDPTIQALEHYAANLFGMEAALFCPSGTMTNQIAIRLHTRPGGEVICDRYAHIYNYEGGGIAVNALCSVSLQQGERGLFTAADVAASIRRDDVHHPVTSLVAVENTMNRGGGACYDFSELTAIREVCNQHEIPFHLDGARLFNALIAKNEQPKDYGRLFDTISICLSKGLGAPVGSLLLGKQEHIKAARRIRKVMGGGMRQAGFLAAAGLYGLQHNIERLADDHRRARLMADALSDMPCIDAIIPPETNIVIASLKKPFTPDQAINVFKAFDILAVPFGSQEIRFVTHLDFDDNQLETFIQKLPDISQAIEQG</sequence>
<name>A0ABP8V662_9GAMM</name>
<evidence type="ECO:0000259" key="5">
    <source>
        <dbReference type="Pfam" id="PF01212"/>
    </source>
</evidence>
<evidence type="ECO:0000313" key="7">
    <source>
        <dbReference type="Proteomes" id="UP001500604"/>
    </source>
</evidence>
<comment type="caution">
    <text evidence="6">The sequence shown here is derived from an EMBL/GenBank/DDBJ whole genome shotgun (WGS) entry which is preliminary data.</text>
</comment>
<dbReference type="Gene3D" id="3.40.640.10">
    <property type="entry name" value="Type I PLP-dependent aspartate aminotransferase-like (Major domain)"/>
    <property type="match status" value="1"/>
</dbReference>
<keyword evidence="4" id="KW-0663">Pyridoxal phosphate</keyword>
<dbReference type="InterPro" id="IPR023603">
    <property type="entry name" value="Low_specificity_L-TA-like"/>
</dbReference>
<dbReference type="PIRSF" id="PIRSF017617">
    <property type="entry name" value="Thr_aldolase"/>
    <property type="match status" value="1"/>
</dbReference>
<dbReference type="PANTHER" id="PTHR48097:SF9">
    <property type="entry name" value="L-THREONINE ALDOLASE"/>
    <property type="match status" value="1"/>
</dbReference>
<dbReference type="InterPro" id="IPR015421">
    <property type="entry name" value="PyrdxlP-dep_Trfase_major"/>
</dbReference>
<comment type="subunit">
    <text evidence="3">Homotetramer.</text>
</comment>
<dbReference type="PANTHER" id="PTHR48097">
    <property type="entry name" value="L-THREONINE ALDOLASE-RELATED"/>
    <property type="match status" value="1"/>
</dbReference>
<dbReference type="Pfam" id="PF01212">
    <property type="entry name" value="Beta_elim_lyase"/>
    <property type="match status" value="1"/>
</dbReference>
<dbReference type="InterPro" id="IPR001597">
    <property type="entry name" value="ArAA_b-elim_lyase/Thr_aldolase"/>
</dbReference>
<feature type="domain" description="Aromatic amino acid beta-eliminating lyase/threonine aldolase" evidence="5">
    <location>
        <begin position="3"/>
        <end position="286"/>
    </location>
</feature>
<dbReference type="InterPro" id="IPR015422">
    <property type="entry name" value="PyrdxlP-dep_Trfase_small"/>
</dbReference>
<dbReference type="NCBIfam" id="NF041359">
    <property type="entry name" value="GntG_guanitoxin"/>
    <property type="match status" value="1"/>
</dbReference>
<comment type="cofactor">
    <cofactor evidence="1">
        <name>pyridoxal 5'-phosphate</name>
        <dbReference type="ChEBI" id="CHEBI:597326"/>
    </cofactor>
</comment>
<dbReference type="CDD" id="cd06502">
    <property type="entry name" value="TA_like"/>
    <property type="match status" value="1"/>
</dbReference>
<reference evidence="7" key="1">
    <citation type="journal article" date="2019" name="Int. J. Syst. Evol. Microbiol.">
        <title>The Global Catalogue of Microorganisms (GCM) 10K type strain sequencing project: providing services to taxonomists for standard genome sequencing and annotation.</title>
        <authorList>
            <consortium name="The Broad Institute Genomics Platform"/>
            <consortium name="The Broad Institute Genome Sequencing Center for Infectious Disease"/>
            <person name="Wu L."/>
            <person name="Ma J."/>
        </authorList>
    </citation>
    <scope>NUCLEOTIDE SEQUENCE [LARGE SCALE GENOMIC DNA]</scope>
    <source>
        <strain evidence="7">JCM 17805</strain>
    </source>
</reference>
<dbReference type="Proteomes" id="UP001500604">
    <property type="component" value="Unassembled WGS sequence"/>
</dbReference>